<organism evidence="10">
    <name type="scientific">Arion vulgaris</name>
    <dbReference type="NCBI Taxonomy" id="1028688"/>
    <lineage>
        <taxon>Eukaryota</taxon>
        <taxon>Metazoa</taxon>
        <taxon>Spiralia</taxon>
        <taxon>Lophotrochozoa</taxon>
        <taxon>Mollusca</taxon>
        <taxon>Gastropoda</taxon>
        <taxon>Heterobranchia</taxon>
        <taxon>Euthyneura</taxon>
        <taxon>Panpulmonata</taxon>
        <taxon>Eupulmonata</taxon>
        <taxon>Stylommatophora</taxon>
        <taxon>Helicina</taxon>
        <taxon>Arionoidea</taxon>
        <taxon>Arionidae</taxon>
        <taxon>Arion</taxon>
    </lineage>
</organism>
<feature type="non-terminal residue" evidence="10">
    <location>
        <position position="205"/>
    </location>
</feature>
<keyword evidence="3" id="KW-0479">Metal-binding</keyword>
<sequence length="205" mass="22747">LAWLVFYYIQRFRYSHAKERLARRLVCAAKKAIGKIPQRTVRVGDKELDTEFDQCAVCIEPYKAHDVIRILPCRHVFHKSCVDPWLLDQRSCPMCKLDILRAFGMQIGGSQESVHHDIEARPVMAVLQEPEVSSSIEDTQTEEIKVLLVAHTCLHFSSSSAAAACDKVASDGDEASSSLLGAVTGAVVKSPSVSSLNSKTNRYSR</sequence>
<evidence type="ECO:0000256" key="8">
    <source>
        <dbReference type="PROSITE-ProRule" id="PRU00175"/>
    </source>
</evidence>
<keyword evidence="2" id="KW-0812">Transmembrane</keyword>
<dbReference type="Gene3D" id="3.30.40.10">
    <property type="entry name" value="Zinc/RING finger domain, C3HC4 (zinc finger)"/>
    <property type="match status" value="1"/>
</dbReference>
<dbReference type="PANTHER" id="PTHR46539">
    <property type="entry name" value="E3 UBIQUITIN-PROTEIN LIGASE ATL42"/>
    <property type="match status" value="1"/>
</dbReference>
<protein>
    <recommendedName>
        <fullName evidence="9">RING-type domain-containing protein</fullName>
    </recommendedName>
</protein>
<dbReference type="PROSITE" id="PS50089">
    <property type="entry name" value="ZF_RING_2"/>
    <property type="match status" value="1"/>
</dbReference>
<comment type="subcellular location">
    <subcellularLocation>
        <location evidence="1">Membrane</location>
    </subcellularLocation>
</comment>
<evidence type="ECO:0000256" key="1">
    <source>
        <dbReference type="ARBA" id="ARBA00004370"/>
    </source>
</evidence>
<keyword evidence="7" id="KW-0472">Membrane</keyword>
<evidence type="ECO:0000313" key="10">
    <source>
        <dbReference type="EMBL" id="CEK53625.1"/>
    </source>
</evidence>
<dbReference type="EMBL" id="HACG01006760">
    <property type="protein sequence ID" value="CEK53625.1"/>
    <property type="molecule type" value="Transcribed_RNA"/>
</dbReference>
<gene>
    <name evidence="10" type="primary">ORF20882</name>
</gene>
<dbReference type="GO" id="GO:0008270">
    <property type="term" value="F:zinc ion binding"/>
    <property type="evidence" value="ECO:0007669"/>
    <property type="project" value="UniProtKB-KW"/>
</dbReference>
<dbReference type="GO" id="GO:0016020">
    <property type="term" value="C:membrane"/>
    <property type="evidence" value="ECO:0007669"/>
    <property type="project" value="UniProtKB-SubCell"/>
</dbReference>
<feature type="non-terminal residue" evidence="10">
    <location>
        <position position="1"/>
    </location>
</feature>
<evidence type="ECO:0000256" key="7">
    <source>
        <dbReference type="ARBA" id="ARBA00023136"/>
    </source>
</evidence>
<dbReference type="InterPro" id="IPR001841">
    <property type="entry name" value="Znf_RING"/>
</dbReference>
<dbReference type="SUPFAM" id="SSF57850">
    <property type="entry name" value="RING/U-box"/>
    <property type="match status" value="1"/>
</dbReference>
<feature type="domain" description="RING-type" evidence="9">
    <location>
        <begin position="55"/>
        <end position="96"/>
    </location>
</feature>
<name>A0A0B6YDN6_9EUPU</name>
<evidence type="ECO:0000259" key="9">
    <source>
        <dbReference type="PROSITE" id="PS50089"/>
    </source>
</evidence>
<keyword evidence="5" id="KW-0862">Zinc</keyword>
<proteinExistence type="predicted"/>
<dbReference type="InterPro" id="IPR013083">
    <property type="entry name" value="Znf_RING/FYVE/PHD"/>
</dbReference>
<evidence type="ECO:0000256" key="3">
    <source>
        <dbReference type="ARBA" id="ARBA00022723"/>
    </source>
</evidence>
<evidence type="ECO:0000256" key="5">
    <source>
        <dbReference type="ARBA" id="ARBA00022833"/>
    </source>
</evidence>
<reference evidence="10" key="1">
    <citation type="submission" date="2014-12" db="EMBL/GenBank/DDBJ databases">
        <title>Insight into the proteome of Arion vulgaris.</title>
        <authorList>
            <person name="Aradska J."/>
            <person name="Bulat T."/>
            <person name="Smidak R."/>
            <person name="Sarate P."/>
            <person name="Gangsoo J."/>
            <person name="Sialana F."/>
            <person name="Bilban M."/>
            <person name="Lubec G."/>
        </authorList>
    </citation>
    <scope>NUCLEOTIDE SEQUENCE</scope>
    <source>
        <tissue evidence="10">Skin</tissue>
    </source>
</reference>
<accession>A0A0B6YDN6</accession>
<keyword evidence="6" id="KW-1133">Transmembrane helix</keyword>
<keyword evidence="4 8" id="KW-0863">Zinc-finger</keyword>
<dbReference type="PANTHER" id="PTHR46539:SF23">
    <property type="entry name" value="RING-TYPE DOMAIN-CONTAINING PROTEIN"/>
    <property type="match status" value="1"/>
</dbReference>
<evidence type="ECO:0000256" key="2">
    <source>
        <dbReference type="ARBA" id="ARBA00022692"/>
    </source>
</evidence>
<dbReference type="Pfam" id="PF13639">
    <property type="entry name" value="zf-RING_2"/>
    <property type="match status" value="1"/>
</dbReference>
<dbReference type="AlphaFoldDB" id="A0A0B6YDN6"/>
<evidence type="ECO:0000256" key="6">
    <source>
        <dbReference type="ARBA" id="ARBA00022989"/>
    </source>
</evidence>
<dbReference type="FunFam" id="3.30.40.10:FF:000009">
    <property type="entry name" value="E3 ubiquitin-protein ligase RNF130"/>
    <property type="match status" value="1"/>
</dbReference>
<evidence type="ECO:0000256" key="4">
    <source>
        <dbReference type="ARBA" id="ARBA00022771"/>
    </source>
</evidence>
<dbReference type="SMART" id="SM00184">
    <property type="entry name" value="RING"/>
    <property type="match status" value="1"/>
</dbReference>